<dbReference type="EMBL" id="CP068108">
    <property type="protein sequence ID" value="QQU00488.1"/>
    <property type="molecule type" value="Genomic_DNA"/>
</dbReference>
<evidence type="ECO:0000313" key="2">
    <source>
        <dbReference type="Proteomes" id="UP000596202"/>
    </source>
</evidence>
<evidence type="ECO:0000313" key="1">
    <source>
        <dbReference type="EMBL" id="QQU00488.1"/>
    </source>
</evidence>
<dbReference type="RefSeq" id="WP_155522597.1">
    <property type="nucleotide sequence ID" value="NZ_CP068108.1"/>
</dbReference>
<dbReference type="AlphaFoldDB" id="A0A9Q6Z391"/>
<organism evidence="1 2">
    <name type="scientific">Myroides odoratus</name>
    <name type="common">Flavobacterium odoratum</name>
    <dbReference type="NCBI Taxonomy" id="256"/>
    <lineage>
        <taxon>Bacteria</taxon>
        <taxon>Pseudomonadati</taxon>
        <taxon>Bacteroidota</taxon>
        <taxon>Flavobacteriia</taxon>
        <taxon>Flavobacteriales</taxon>
        <taxon>Flavobacteriaceae</taxon>
        <taxon>Myroides</taxon>
    </lineage>
</organism>
<accession>A0A9Q6Z391</accession>
<reference evidence="1 2" key="1">
    <citation type="submission" date="2021-01" db="EMBL/GenBank/DDBJ databases">
        <title>FDA dAtabase for Regulatory Grade micrObial Sequences (FDA-ARGOS): Supporting development and validation of Infectious Disease Dx tests.</title>
        <authorList>
            <person name="Sproer C."/>
            <person name="Gronow S."/>
            <person name="Severitt S."/>
            <person name="Schroder I."/>
            <person name="Tallon L."/>
            <person name="Sadzewicz L."/>
            <person name="Zhao X."/>
            <person name="Boylan J."/>
            <person name="Ott S."/>
            <person name="Bowen H."/>
            <person name="Vavikolanu K."/>
            <person name="Mehta A."/>
            <person name="Aluvathingal J."/>
            <person name="Nadendla S."/>
            <person name="Lowell S."/>
            <person name="Myers T."/>
            <person name="Yan Y."/>
            <person name="Sichtig H."/>
        </authorList>
    </citation>
    <scope>NUCLEOTIDE SEQUENCE [LARGE SCALE GENOMIC DNA]</scope>
    <source>
        <strain evidence="1 2">FDAARGOS_1131</strain>
    </source>
</reference>
<dbReference type="GeneID" id="93526321"/>
<dbReference type="Proteomes" id="UP000596202">
    <property type="component" value="Chromosome"/>
</dbReference>
<proteinExistence type="predicted"/>
<name>A0A9Q6Z391_MYROD</name>
<protein>
    <submittedName>
        <fullName evidence="1">Uncharacterized protein</fullName>
    </submittedName>
</protein>
<gene>
    <name evidence="1" type="ORF">I6I88_01585</name>
</gene>
<sequence>MNKAELEVLETQLMKENSKVKIDINKILNEAIEVVANIGTLYTQANI</sequence>